<dbReference type="PROSITE" id="PS00107">
    <property type="entry name" value="PROTEIN_KINASE_ATP"/>
    <property type="match status" value="1"/>
</dbReference>
<dbReference type="PROSITE" id="PS00109">
    <property type="entry name" value="PROTEIN_KINASE_TYR"/>
    <property type="match status" value="1"/>
</dbReference>
<feature type="region of interest" description="Disordered" evidence="4">
    <location>
        <begin position="119"/>
        <end position="143"/>
    </location>
</feature>
<dbReference type="Gene3D" id="1.10.510.10">
    <property type="entry name" value="Transferase(Phosphotransferase) domain 1"/>
    <property type="match status" value="1"/>
</dbReference>
<dbReference type="PRINTS" id="PR00109">
    <property type="entry name" value="TYRKINASE"/>
</dbReference>
<reference evidence="6" key="1">
    <citation type="submission" date="2020-10" db="EMBL/GenBank/DDBJ databases">
        <authorList>
            <person name="Kikuchi T."/>
        </authorList>
    </citation>
    <scope>NUCLEOTIDE SEQUENCE</scope>
    <source>
        <strain evidence="6">NKZ352</strain>
    </source>
</reference>
<protein>
    <recommendedName>
        <fullName evidence="5">Protein kinase domain-containing protein</fullName>
    </recommendedName>
</protein>
<keyword evidence="7" id="KW-1185">Reference proteome</keyword>
<feature type="binding site" evidence="3">
    <location>
        <position position="341"/>
    </location>
    <ligand>
        <name>ATP</name>
        <dbReference type="ChEBI" id="CHEBI:30616"/>
    </ligand>
</feature>
<keyword evidence="2 3" id="KW-0067">ATP-binding</keyword>
<dbReference type="PROSITE" id="PS50011">
    <property type="entry name" value="PROTEIN_KINASE_DOM"/>
    <property type="match status" value="1"/>
</dbReference>
<dbReference type="GO" id="GO:0004713">
    <property type="term" value="F:protein tyrosine kinase activity"/>
    <property type="evidence" value="ECO:0007669"/>
    <property type="project" value="InterPro"/>
</dbReference>
<dbReference type="InterPro" id="IPR011009">
    <property type="entry name" value="Kinase-like_dom_sf"/>
</dbReference>
<dbReference type="SUPFAM" id="SSF56112">
    <property type="entry name" value="Protein kinase-like (PK-like)"/>
    <property type="match status" value="1"/>
</dbReference>
<dbReference type="SMART" id="SM00219">
    <property type="entry name" value="TyrKc"/>
    <property type="match status" value="1"/>
</dbReference>
<accession>A0A8S1HLQ3</accession>
<feature type="domain" description="Protein kinase" evidence="5">
    <location>
        <begin position="305"/>
        <end position="565"/>
    </location>
</feature>
<dbReference type="InterPro" id="IPR008266">
    <property type="entry name" value="Tyr_kinase_AS"/>
</dbReference>
<dbReference type="Proteomes" id="UP000835052">
    <property type="component" value="Unassembled WGS sequence"/>
</dbReference>
<name>A0A8S1HLQ3_9PELO</name>
<evidence type="ECO:0000259" key="5">
    <source>
        <dbReference type="PROSITE" id="PS50011"/>
    </source>
</evidence>
<dbReference type="InterPro" id="IPR020635">
    <property type="entry name" value="Tyr_kinase_cat_dom"/>
</dbReference>
<dbReference type="GO" id="GO:0005524">
    <property type="term" value="F:ATP binding"/>
    <property type="evidence" value="ECO:0007669"/>
    <property type="project" value="UniProtKB-UniRule"/>
</dbReference>
<dbReference type="InterPro" id="IPR017441">
    <property type="entry name" value="Protein_kinase_ATP_BS"/>
</dbReference>
<dbReference type="Pfam" id="PF07714">
    <property type="entry name" value="PK_Tyr_Ser-Thr"/>
    <property type="match status" value="1"/>
</dbReference>
<evidence type="ECO:0000256" key="1">
    <source>
        <dbReference type="ARBA" id="ARBA00022741"/>
    </source>
</evidence>
<dbReference type="PANTHER" id="PTHR24418">
    <property type="entry name" value="TYROSINE-PROTEIN KINASE"/>
    <property type="match status" value="1"/>
</dbReference>
<evidence type="ECO:0000256" key="2">
    <source>
        <dbReference type="ARBA" id="ARBA00022840"/>
    </source>
</evidence>
<gene>
    <name evidence="6" type="ORF">CAUJ_LOCUS12758</name>
</gene>
<keyword evidence="1 3" id="KW-0547">Nucleotide-binding</keyword>
<dbReference type="InterPro" id="IPR050198">
    <property type="entry name" value="Non-receptor_tyrosine_kinases"/>
</dbReference>
<evidence type="ECO:0000256" key="3">
    <source>
        <dbReference type="PROSITE-ProRule" id="PRU10141"/>
    </source>
</evidence>
<dbReference type="AlphaFoldDB" id="A0A8S1HLQ3"/>
<proteinExistence type="predicted"/>
<feature type="region of interest" description="Disordered" evidence="4">
    <location>
        <begin position="587"/>
        <end position="617"/>
    </location>
</feature>
<comment type="caution">
    <text evidence="6">The sequence shown here is derived from an EMBL/GenBank/DDBJ whole genome shotgun (WGS) entry which is preliminary data.</text>
</comment>
<evidence type="ECO:0000256" key="4">
    <source>
        <dbReference type="SAM" id="MobiDB-lite"/>
    </source>
</evidence>
<dbReference type="EMBL" id="CAJGYM010000080">
    <property type="protein sequence ID" value="CAD6196847.1"/>
    <property type="molecule type" value="Genomic_DNA"/>
</dbReference>
<dbReference type="OrthoDB" id="346907at2759"/>
<dbReference type="InterPro" id="IPR000719">
    <property type="entry name" value="Prot_kinase_dom"/>
</dbReference>
<organism evidence="6 7">
    <name type="scientific">Caenorhabditis auriculariae</name>
    <dbReference type="NCBI Taxonomy" id="2777116"/>
    <lineage>
        <taxon>Eukaryota</taxon>
        <taxon>Metazoa</taxon>
        <taxon>Ecdysozoa</taxon>
        <taxon>Nematoda</taxon>
        <taxon>Chromadorea</taxon>
        <taxon>Rhabditida</taxon>
        <taxon>Rhabditina</taxon>
        <taxon>Rhabditomorpha</taxon>
        <taxon>Rhabditoidea</taxon>
        <taxon>Rhabditidae</taxon>
        <taxon>Peloderinae</taxon>
        <taxon>Caenorhabditis</taxon>
    </lineage>
</organism>
<evidence type="ECO:0000313" key="7">
    <source>
        <dbReference type="Proteomes" id="UP000835052"/>
    </source>
</evidence>
<evidence type="ECO:0000313" key="6">
    <source>
        <dbReference type="EMBL" id="CAD6196847.1"/>
    </source>
</evidence>
<sequence length="617" mass="67913">MFLVRLLTAKPAKKPAAPLPTVTESKPEEHVSVHEVLVPIRKEEKHEQVKVISTIERARKLPFCHGFMPSLEAVNLLVRSGDFWFASAKSKAKFALQINEKEDTRKGCQVAKKVPYEKEDDGDVATDLGETGDDRRKGSDSFSEIRPAPFRETIAVNYRHMNGEVAALKSQVQLIMIQLNDLASKLDGPQTDSTRHAPVAQLPLAHVPAAQASATPHPPVVNSASGDQRGLAALSDRELWAAVARASSSTTFLEKSFRAVLEKLADSKTPQQEIDDSILVNKGQQDFNLRNPISRQYGSFRSSQIKIVKTLGNGAFGEVSLAEINHPAFEQDKAVVKTIKKGVPEPLGLEEKFLVEGTISIPLDHPNVVRTLGWCYDSKPLQLLMELCPGGALSTFLIAKSEKASNLTLTRFCLDAARGLEYLHDFGVLHRDVAARNCLIVEHGTAKVADFGLSVKAYYYEMTTAENLPTRYLPPESLTSYSFKAESDVYAYGHLVCEVFNKCQMPYAGMSGPEARKQILAGKVVNVHGRAPEALRFFVENRIFAYHAIYRPTMPQIVEFMTEVISILKETNPGDNAAFEIGAENKEAMQPSTGTEEVFERLEPSSAAQSPPVDVAA</sequence>
<dbReference type="InterPro" id="IPR001245">
    <property type="entry name" value="Ser-Thr/Tyr_kinase_cat_dom"/>
</dbReference>